<evidence type="ECO:0000313" key="2">
    <source>
        <dbReference type="EMBL" id="GJD58039.1"/>
    </source>
</evidence>
<keyword evidence="1" id="KW-0472">Membrane</keyword>
<reference evidence="2" key="2">
    <citation type="journal article" date="2021" name="Front. Microbiol.">
        <title>Comprehensive Comparative Genomics and Phenotyping of Methylobacterium Species.</title>
        <authorList>
            <person name="Alessa O."/>
            <person name="Ogura Y."/>
            <person name="Fujitani Y."/>
            <person name="Takami H."/>
            <person name="Hayashi T."/>
            <person name="Sahin N."/>
            <person name="Tani A."/>
        </authorList>
    </citation>
    <scope>NUCLEOTIDE SEQUENCE</scope>
    <source>
        <strain evidence="2">DSM 22415</strain>
    </source>
</reference>
<reference evidence="2" key="3">
    <citation type="submission" date="2021-08" db="EMBL/GenBank/DDBJ databases">
        <authorList>
            <person name="Tani A."/>
            <person name="Ola A."/>
            <person name="Ogura Y."/>
            <person name="Katsura K."/>
            <person name="Hayashi T."/>
        </authorList>
    </citation>
    <scope>NUCLEOTIDE SEQUENCE</scope>
    <source>
        <strain evidence="2">DSM 22415</strain>
    </source>
</reference>
<organism evidence="3 4">
    <name type="scientific">Methylobacterium dankookense</name>
    <dbReference type="NCBI Taxonomy" id="560405"/>
    <lineage>
        <taxon>Bacteria</taxon>
        <taxon>Pseudomonadati</taxon>
        <taxon>Pseudomonadota</taxon>
        <taxon>Alphaproteobacteria</taxon>
        <taxon>Hyphomicrobiales</taxon>
        <taxon>Methylobacteriaceae</taxon>
        <taxon>Methylobacterium</taxon>
    </lineage>
</organism>
<keyword evidence="1" id="KW-1133">Transmembrane helix</keyword>
<accession>A0A564FWV2</accession>
<dbReference type="EMBL" id="BPQI01000129">
    <property type="protein sequence ID" value="GJD58039.1"/>
    <property type="molecule type" value="Genomic_DNA"/>
</dbReference>
<sequence>MFRHLAVALMGAMLTVLVAWRLLGHAALLLAPFGGSLASIVLGIVLILRGRGRVPAGGS</sequence>
<gene>
    <name evidence="2" type="ORF">IFDJLNFL_3953</name>
    <name evidence="3" type="ORF">MTDSW087_01869</name>
</gene>
<dbReference type="RefSeq" id="WP_144763059.1">
    <property type="nucleotide sequence ID" value="NZ_BPQI01000129.1"/>
</dbReference>
<reference evidence="3 4" key="1">
    <citation type="submission" date="2019-06" db="EMBL/GenBank/DDBJ databases">
        <authorList>
            <person name="Rodrigo-Torres L."/>
            <person name="Arahal R. D."/>
            <person name="Lucena T."/>
        </authorList>
    </citation>
    <scope>NUCLEOTIDE SEQUENCE [LARGE SCALE GENOMIC DNA]</scope>
    <source>
        <strain evidence="3 4">SW08-7</strain>
    </source>
</reference>
<feature type="transmembrane region" description="Helical" evidence="1">
    <location>
        <begin position="29"/>
        <end position="48"/>
    </location>
</feature>
<name>A0A564FWV2_9HYPH</name>
<dbReference type="Proteomes" id="UP001055303">
    <property type="component" value="Unassembled WGS sequence"/>
</dbReference>
<evidence type="ECO:0000313" key="3">
    <source>
        <dbReference type="EMBL" id="VUF12180.1"/>
    </source>
</evidence>
<evidence type="ECO:0000313" key="4">
    <source>
        <dbReference type="Proteomes" id="UP000401717"/>
    </source>
</evidence>
<proteinExistence type="predicted"/>
<evidence type="ECO:0000313" key="5">
    <source>
        <dbReference type="Proteomes" id="UP001055303"/>
    </source>
</evidence>
<protein>
    <submittedName>
        <fullName evidence="3">Uncharacterized protein</fullName>
    </submittedName>
</protein>
<dbReference type="EMBL" id="CABFVH010000008">
    <property type="protein sequence ID" value="VUF12180.1"/>
    <property type="molecule type" value="Genomic_DNA"/>
</dbReference>
<feature type="transmembrane region" description="Helical" evidence="1">
    <location>
        <begin position="5"/>
        <end position="23"/>
    </location>
</feature>
<keyword evidence="1" id="KW-0812">Transmembrane</keyword>
<dbReference type="Proteomes" id="UP000401717">
    <property type="component" value="Unassembled WGS sequence"/>
</dbReference>
<dbReference type="AlphaFoldDB" id="A0A564FWV2"/>
<keyword evidence="5" id="KW-1185">Reference proteome</keyword>
<evidence type="ECO:0000256" key="1">
    <source>
        <dbReference type="SAM" id="Phobius"/>
    </source>
</evidence>